<reference evidence="7" key="1">
    <citation type="submission" date="2015-04" db="EMBL/GenBank/DDBJ databases">
        <title>The genome sequence of the plant pathogenic Rhizarian Plasmodiophora brassicae reveals insights in its biotrophic life cycle and the origin of chitin synthesis.</title>
        <authorList>
            <person name="Schwelm A."/>
            <person name="Fogelqvist J."/>
            <person name="Knaust A."/>
            <person name="Julke S."/>
            <person name="Lilja T."/>
            <person name="Dhandapani V."/>
            <person name="Bonilla-Rosso G."/>
            <person name="Karlsson M."/>
            <person name="Shevchenko A."/>
            <person name="Choi S.R."/>
            <person name="Kim H.G."/>
            <person name="Park J.Y."/>
            <person name="Lim Y.P."/>
            <person name="Ludwig-Muller J."/>
            <person name="Dixelius C."/>
        </authorList>
    </citation>
    <scope>NUCLEOTIDE SEQUENCE</scope>
    <source>
        <tissue evidence="7">Potato root galls</tissue>
    </source>
</reference>
<keyword evidence="2 4" id="KW-0195">Cyclin</keyword>
<sequence>VCTYPTWQMTEPYVGGRLARFFASSTASGAEFVSERTLTRQQPDQRKSFHSHRYPFRFSPDPALVSLAVYILFIYTFQHSKFCLYTHLIYIYIFGSCSTMHLINKKRSRLNTDCPLYCSEGEEDESWIKAEQCIGVAADPVSISVRNLAMDVDPDYLSHHVAIKPKMRSIVLDWMQQVCQEYGFCRETFHLAITYLDRYLCVRSRTRPSRLQLVGITALFLASKLEEVKAPCVIDFVYTCACSYAVHDIIVAEHDMVKALGWMLRSCRSPSSLATHYLQRAIDFCSSLPPHQRRLQRDLMRADRFIRIMEILDFARLFTESLRFNSSNLAASALFHVYDSDLSLLELATGVKSDEVADCRAWLAHITTTLPFIGLDPISGDEARHESDIYYRQVHHPLALEICLANAPMSQKCS</sequence>
<evidence type="ECO:0000313" key="7">
    <source>
        <dbReference type="EMBL" id="CRZ00725.1"/>
    </source>
</evidence>
<feature type="domain" description="Cyclin-like" evidence="6">
    <location>
        <begin position="173"/>
        <end position="258"/>
    </location>
</feature>
<dbReference type="InterPro" id="IPR013763">
    <property type="entry name" value="Cyclin-like_dom"/>
</dbReference>
<accession>A0A0H5QFJ0</accession>
<dbReference type="EMBL" id="HACM01000283">
    <property type="protein sequence ID" value="CRZ00725.1"/>
    <property type="molecule type" value="Transcribed_RNA"/>
</dbReference>
<keyword evidence="1" id="KW-0132">Cell division</keyword>
<evidence type="ECO:0000256" key="2">
    <source>
        <dbReference type="ARBA" id="ARBA00023127"/>
    </source>
</evidence>
<dbReference type="AlphaFoldDB" id="A0A0H5QFJ0"/>
<dbReference type="Gene3D" id="1.10.472.10">
    <property type="entry name" value="Cyclin-like"/>
    <property type="match status" value="2"/>
</dbReference>
<dbReference type="SUPFAM" id="SSF47954">
    <property type="entry name" value="Cyclin-like"/>
    <property type="match status" value="2"/>
</dbReference>
<feature type="non-terminal residue" evidence="7">
    <location>
        <position position="1"/>
    </location>
</feature>
<dbReference type="SMART" id="SM00385">
    <property type="entry name" value="CYCLIN"/>
    <property type="match status" value="1"/>
</dbReference>
<dbReference type="Pfam" id="PF00134">
    <property type="entry name" value="Cyclin_N"/>
    <property type="match status" value="1"/>
</dbReference>
<keyword evidence="3" id="KW-0131">Cell cycle</keyword>
<dbReference type="InterPro" id="IPR006671">
    <property type="entry name" value="Cyclin_N"/>
</dbReference>
<evidence type="ECO:0000259" key="6">
    <source>
        <dbReference type="SMART" id="SM00385"/>
    </source>
</evidence>
<dbReference type="InterPro" id="IPR048258">
    <property type="entry name" value="Cyclins_cyclin-box"/>
</dbReference>
<evidence type="ECO:0000256" key="5">
    <source>
        <dbReference type="SAM" id="Phobius"/>
    </source>
</evidence>
<dbReference type="InterPro" id="IPR036915">
    <property type="entry name" value="Cyclin-like_sf"/>
</dbReference>
<keyword evidence="5" id="KW-0472">Membrane</keyword>
<organism evidence="7">
    <name type="scientific">Spongospora subterranea</name>
    <dbReference type="NCBI Taxonomy" id="70186"/>
    <lineage>
        <taxon>Eukaryota</taxon>
        <taxon>Sar</taxon>
        <taxon>Rhizaria</taxon>
        <taxon>Endomyxa</taxon>
        <taxon>Phytomyxea</taxon>
        <taxon>Plasmodiophorida</taxon>
        <taxon>Plasmodiophoridae</taxon>
        <taxon>Spongospora</taxon>
    </lineage>
</organism>
<dbReference type="FunFam" id="1.10.472.10:FF:000001">
    <property type="entry name" value="G2/mitotic-specific cyclin"/>
    <property type="match status" value="1"/>
</dbReference>
<comment type="similarity">
    <text evidence="4">Belongs to the cyclin family.</text>
</comment>
<evidence type="ECO:0000256" key="1">
    <source>
        <dbReference type="ARBA" id="ARBA00022618"/>
    </source>
</evidence>
<evidence type="ECO:0000256" key="3">
    <source>
        <dbReference type="ARBA" id="ARBA00023306"/>
    </source>
</evidence>
<protein>
    <recommendedName>
        <fullName evidence="6">Cyclin-like domain-containing protein</fullName>
    </recommendedName>
</protein>
<dbReference type="PANTHER" id="PTHR10177">
    <property type="entry name" value="CYCLINS"/>
    <property type="match status" value="1"/>
</dbReference>
<name>A0A0H5QFJ0_9EUKA</name>
<dbReference type="InterPro" id="IPR039361">
    <property type="entry name" value="Cyclin"/>
</dbReference>
<feature type="transmembrane region" description="Helical" evidence="5">
    <location>
        <begin position="62"/>
        <end position="78"/>
    </location>
</feature>
<evidence type="ECO:0000256" key="4">
    <source>
        <dbReference type="RuleBase" id="RU000383"/>
    </source>
</evidence>
<dbReference type="PROSITE" id="PS00292">
    <property type="entry name" value="CYCLINS"/>
    <property type="match status" value="1"/>
</dbReference>
<keyword evidence="5" id="KW-1133">Transmembrane helix</keyword>
<proteinExistence type="inferred from homology"/>
<keyword evidence="5" id="KW-0812">Transmembrane</keyword>
<dbReference type="GO" id="GO:0051301">
    <property type="term" value="P:cell division"/>
    <property type="evidence" value="ECO:0007669"/>
    <property type="project" value="UniProtKB-KW"/>
</dbReference>
<feature type="transmembrane region" description="Helical" evidence="5">
    <location>
        <begin position="84"/>
        <end position="103"/>
    </location>
</feature>